<dbReference type="STRING" id="745531.A0A0C3S582"/>
<evidence type="ECO:0000256" key="1">
    <source>
        <dbReference type="ARBA" id="ARBA00008668"/>
    </source>
</evidence>
<accession>A0A0C3S582</accession>
<dbReference type="Gene3D" id="3.40.50.1110">
    <property type="entry name" value="SGNH hydrolase"/>
    <property type="match status" value="1"/>
</dbReference>
<dbReference type="OrthoDB" id="2141316at2759"/>
<keyword evidence="2" id="KW-0378">Hydrolase</keyword>
<evidence type="ECO:0000259" key="4">
    <source>
        <dbReference type="Pfam" id="PF13472"/>
    </source>
</evidence>
<feature type="signal peptide" evidence="3">
    <location>
        <begin position="1"/>
        <end position="19"/>
    </location>
</feature>
<dbReference type="InterPro" id="IPR037459">
    <property type="entry name" value="RhgT-like"/>
</dbReference>
<feature type="domain" description="SGNH hydrolase-type esterase" evidence="4">
    <location>
        <begin position="33"/>
        <end position="221"/>
    </location>
</feature>
<reference evidence="5 6" key="1">
    <citation type="journal article" date="2014" name="PLoS Genet.">
        <title>Analysis of the Phlebiopsis gigantea genome, transcriptome and secretome provides insight into its pioneer colonization strategies of wood.</title>
        <authorList>
            <person name="Hori C."/>
            <person name="Ishida T."/>
            <person name="Igarashi K."/>
            <person name="Samejima M."/>
            <person name="Suzuki H."/>
            <person name="Master E."/>
            <person name="Ferreira P."/>
            <person name="Ruiz-Duenas F.J."/>
            <person name="Held B."/>
            <person name="Canessa P."/>
            <person name="Larrondo L.F."/>
            <person name="Schmoll M."/>
            <person name="Druzhinina I.S."/>
            <person name="Kubicek C.P."/>
            <person name="Gaskell J.A."/>
            <person name="Kersten P."/>
            <person name="St John F."/>
            <person name="Glasner J."/>
            <person name="Sabat G."/>
            <person name="Splinter BonDurant S."/>
            <person name="Syed K."/>
            <person name="Yadav J."/>
            <person name="Mgbeahuruike A.C."/>
            <person name="Kovalchuk A."/>
            <person name="Asiegbu F.O."/>
            <person name="Lackner G."/>
            <person name="Hoffmeister D."/>
            <person name="Rencoret J."/>
            <person name="Gutierrez A."/>
            <person name="Sun H."/>
            <person name="Lindquist E."/>
            <person name="Barry K."/>
            <person name="Riley R."/>
            <person name="Grigoriev I.V."/>
            <person name="Henrissat B."/>
            <person name="Kues U."/>
            <person name="Berka R.M."/>
            <person name="Martinez A.T."/>
            <person name="Covert S.F."/>
            <person name="Blanchette R.A."/>
            <person name="Cullen D."/>
        </authorList>
    </citation>
    <scope>NUCLEOTIDE SEQUENCE [LARGE SCALE GENOMIC DNA]</scope>
    <source>
        <strain evidence="5 6">11061_1 CR5-6</strain>
    </source>
</reference>
<protein>
    <submittedName>
        <fullName evidence="5">Carbohydrate esterase family 12 protein</fullName>
    </submittedName>
</protein>
<keyword evidence="6" id="KW-1185">Reference proteome</keyword>
<dbReference type="SUPFAM" id="SSF52266">
    <property type="entry name" value="SGNH hydrolase"/>
    <property type="match status" value="1"/>
</dbReference>
<dbReference type="Pfam" id="PF13472">
    <property type="entry name" value="Lipase_GDSL_2"/>
    <property type="match status" value="1"/>
</dbReference>
<name>A0A0C3S582_PHLG1</name>
<dbReference type="InterPro" id="IPR036514">
    <property type="entry name" value="SGNH_hydro_sf"/>
</dbReference>
<evidence type="ECO:0000313" key="5">
    <source>
        <dbReference type="EMBL" id="KIP11121.1"/>
    </source>
</evidence>
<organism evidence="5 6">
    <name type="scientific">Phlebiopsis gigantea (strain 11061_1 CR5-6)</name>
    <name type="common">White-rot fungus</name>
    <name type="synonym">Peniophora gigantea</name>
    <dbReference type="NCBI Taxonomy" id="745531"/>
    <lineage>
        <taxon>Eukaryota</taxon>
        <taxon>Fungi</taxon>
        <taxon>Dikarya</taxon>
        <taxon>Basidiomycota</taxon>
        <taxon>Agaricomycotina</taxon>
        <taxon>Agaricomycetes</taxon>
        <taxon>Polyporales</taxon>
        <taxon>Phanerochaetaceae</taxon>
        <taxon>Phlebiopsis</taxon>
    </lineage>
</organism>
<dbReference type="GO" id="GO:0016787">
    <property type="term" value="F:hydrolase activity"/>
    <property type="evidence" value="ECO:0007669"/>
    <property type="project" value="UniProtKB-KW"/>
</dbReference>
<dbReference type="PANTHER" id="PTHR43695">
    <property type="entry name" value="PUTATIVE (AFU_ORTHOLOGUE AFUA_2G17250)-RELATED"/>
    <property type="match status" value="1"/>
</dbReference>
<dbReference type="AlphaFoldDB" id="A0A0C3S582"/>
<dbReference type="HOGENOM" id="CLU_065859_0_0_1"/>
<gene>
    <name evidence="5" type="ORF">PHLGIDRAFT_100056</name>
</gene>
<dbReference type="EMBL" id="KN840448">
    <property type="protein sequence ID" value="KIP11121.1"/>
    <property type="molecule type" value="Genomic_DNA"/>
</dbReference>
<comment type="similarity">
    <text evidence="1">Belongs to the 'GDSL' lipolytic enzyme family.</text>
</comment>
<evidence type="ECO:0000256" key="3">
    <source>
        <dbReference type="SAM" id="SignalP"/>
    </source>
</evidence>
<feature type="chain" id="PRO_5002178195" evidence="3">
    <location>
        <begin position="20"/>
        <end position="257"/>
    </location>
</feature>
<proteinExistence type="inferred from homology"/>
<evidence type="ECO:0000256" key="2">
    <source>
        <dbReference type="ARBA" id="ARBA00022801"/>
    </source>
</evidence>
<keyword evidence="3" id="KW-0732">Signal</keyword>
<dbReference type="PANTHER" id="PTHR43695:SF1">
    <property type="entry name" value="RHAMNOGALACTURONAN ACETYLESTERASE"/>
    <property type="match status" value="1"/>
</dbReference>
<dbReference type="InterPro" id="IPR013830">
    <property type="entry name" value="SGNH_hydro"/>
</dbReference>
<evidence type="ECO:0000313" key="6">
    <source>
        <dbReference type="Proteomes" id="UP000053257"/>
    </source>
</evidence>
<dbReference type="Proteomes" id="UP000053257">
    <property type="component" value="Unassembled WGS sequence"/>
</dbReference>
<sequence>MKFHAPLSLLGACVATVQAYAVRAIPPTLYIAGDSTAAKDDGNLALLGWGEKIGQYLSIPIVNNAISGATTRSFTEGGNFTDIASAVKPGDIVIIEFGHNDNSTFSENPTTGDCPGDDLTTTCNYNGTTVYTYKRYLQDAVDLLRSRHARVIVASQTPDNPFAIFTIPVYVQYAADIAIANHLPYIDHFRLLLVTYYALGADKTNDLYPLDQHVHTSPEGADYVAQAVAKSALCDSTSPLKPFVTNTTVLPSYCVTG</sequence>